<protein>
    <submittedName>
        <fullName evidence="1">Uncharacterized protein</fullName>
    </submittedName>
</protein>
<evidence type="ECO:0000313" key="2">
    <source>
        <dbReference type="Proteomes" id="UP001066276"/>
    </source>
</evidence>
<dbReference type="Proteomes" id="UP001066276">
    <property type="component" value="Chromosome 7"/>
</dbReference>
<keyword evidence="2" id="KW-1185">Reference proteome</keyword>
<dbReference type="AlphaFoldDB" id="A0AAV7P770"/>
<evidence type="ECO:0000313" key="1">
    <source>
        <dbReference type="EMBL" id="KAJ1123569.1"/>
    </source>
</evidence>
<gene>
    <name evidence="1" type="ORF">NDU88_002038</name>
</gene>
<comment type="caution">
    <text evidence="1">The sequence shown here is derived from an EMBL/GenBank/DDBJ whole genome shotgun (WGS) entry which is preliminary data.</text>
</comment>
<proteinExistence type="predicted"/>
<reference evidence="1" key="1">
    <citation type="journal article" date="2022" name="bioRxiv">
        <title>Sequencing and chromosome-scale assembly of the giantPleurodeles waltlgenome.</title>
        <authorList>
            <person name="Brown T."/>
            <person name="Elewa A."/>
            <person name="Iarovenko S."/>
            <person name="Subramanian E."/>
            <person name="Araus A.J."/>
            <person name="Petzold A."/>
            <person name="Susuki M."/>
            <person name="Suzuki K.-i.T."/>
            <person name="Hayashi T."/>
            <person name="Toyoda A."/>
            <person name="Oliveira C."/>
            <person name="Osipova E."/>
            <person name="Leigh N.D."/>
            <person name="Simon A."/>
            <person name="Yun M.H."/>
        </authorList>
    </citation>
    <scope>NUCLEOTIDE SEQUENCE</scope>
    <source>
        <strain evidence="1">20211129_DDA</strain>
        <tissue evidence="1">Liver</tissue>
    </source>
</reference>
<organism evidence="1 2">
    <name type="scientific">Pleurodeles waltl</name>
    <name type="common">Iberian ribbed newt</name>
    <dbReference type="NCBI Taxonomy" id="8319"/>
    <lineage>
        <taxon>Eukaryota</taxon>
        <taxon>Metazoa</taxon>
        <taxon>Chordata</taxon>
        <taxon>Craniata</taxon>
        <taxon>Vertebrata</taxon>
        <taxon>Euteleostomi</taxon>
        <taxon>Amphibia</taxon>
        <taxon>Batrachia</taxon>
        <taxon>Caudata</taxon>
        <taxon>Salamandroidea</taxon>
        <taxon>Salamandridae</taxon>
        <taxon>Pleurodelinae</taxon>
        <taxon>Pleurodeles</taxon>
    </lineage>
</organism>
<accession>A0AAV7P770</accession>
<name>A0AAV7P770_PLEWA</name>
<dbReference type="EMBL" id="JANPWB010000011">
    <property type="protein sequence ID" value="KAJ1123569.1"/>
    <property type="molecule type" value="Genomic_DNA"/>
</dbReference>
<sequence length="85" mass="9260">MQWCLPALGLRVRGSRHRCLQAQGKLDSVFPCYGSIIQQSTGQQKTRVHGCGNAVALIIASVMYGREWASAPPGTRKTELYGSPL</sequence>